<keyword evidence="2" id="KW-1003">Cell membrane</keyword>
<evidence type="ECO:0000256" key="4">
    <source>
        <dbReference type="ARBA" id="ARBA00022989"/>
    </source>
</evidence>
<feature type="domain" description="ABC3 transporter permease C-terminal" evidence="8">
    <location>
        <begin position="287"/>
        <end position="399"/>
    </location>
</feature>
<feature type="transmembrane region" description="Helical" evidence="7">
    <location>
        <begin position="327"/>
        <end position="350"/>
    </location>
</feature>
<dbReference type="PANTHER" id="PTHR30572:SF4">
    <property type="entry name" value="ABC TRANSPORTER PERMEASE YTRF"/>
    <property type="match status" value="1"/>
</dbReference>
<evidence type="ECO:0000256" key="7">
    <source>
        <dbReference type="SAM" id="Phobius"/>
    </source>
</evidence>
<organism evidence="10 12">
    <name type="scientific">Clostridium symbiosum</name>
    <name type="common">Bacteroides symbiosus</name>
    <dbReference type="NCBI Taxonomy" id="1512"/>
    <lineage>
        <taxon>Bacteria</taxon>
        <taxon>Bacillati</taxon>
        <taxon>Bacillota</taxon>
        <taxon>Clostridia</taxon>
        <taxon>Lachnospirales</taxon>
        <taxon>Lachnospiraceae</taxon>
        <taxon>Otoolea</taxon>
    </lineage>
</organism>
<evidence type="ECO:0000256" key="5">
    <source>
        <dbReference type="ARBA" id="ARBA00023136"/>
    </source>
</evidence>
<dbReference type="InterPro" id="IPR050250">
    <property type="entry name" value="Macrolide_Exporter_MacB"/>
</dbReference>
<protein>
    <submittedName>
        <fullName evidence="10">ABC transporter permease</fullName>
    </submittedName>
</protein>
<dbReference type="EMBL" id="JAINVB010000001">
    <property type="protein sequence ID" value="MCK0086872.1"/>
    <property type="molecule type" value="Genomic_DNA"/>
</dbReference>
<reference evidence="10" key="1">
    <citation type="journal article" date="2022" name="Cell Host Microbe">
        <title>Colonization of the live biotherapeutic product VE303 and modulation of the microbiota and metabolites in healthy volunteers.</title>
        <authorList>
            <person name="Dsouza M."/>
            <person name="Menon R."/>
            <person name="Crossette E."/>
            <person name="Bhattarai S.K."/>
            <person name="Schneider J."/>
            <person name="Kim Y.G."/>
            <person name="Reddy S."/>
            <person name="Caballero S."/>
            <person name="Felix C."/>
            <person name="Cornacchione L."/>
            <person name="Hendrickson J."/>
            <person name="Watson A.R."/>
            <person name="Minot S.S."/>
            <person name="Greenfield N."/>
            <person name="Schopf L."/>
            <person name="Szabady R."/>
            <person name="Patarroyo J."/>
            <person name="Smith W."/>
            <person name="Harrison P."/>
            <person name="Kuijper E.J."/>
            <person name="Kelly C.P."/>
            <person name="Olle B."/>
            <person name="Bobilev D."/>
            <person name="Silber J.L."/>
            <person name="Bucci V."/>
            <person name="Roberts B."/>
            <person name="Faith J."/>
            <person name="Norman J.M."/>
        </authorList>
    </citation>
    <scope>NUCLEOTIDE SEQUENCE</scope>
    <source>
        <strain evidence="10">VE303-04</strain>
    </source>
</reference>
<evidence type="ECO:0000259" key="9">
    <source>
        <dbReference type="Pfam" id="PF12704"/>
    </source>
</evidence>
<comment type="caution">
    <text evidence="10">The sequence shown here is derived from an EMBL/GenBank/DDBJ whole genome shotgun (WGS) entry which is preliminary data.</text>
</comment>
<evidence type="ECO:0000313" key="10">
    <source>
        <dbReference type="EMBL" id="MCK0086872.1"/>
    </source>
</evidence>
<evidence type="ECO:0000259" key="8">
    <source>
        <dbReference type="Pfam" id="PF02687"/>
    </source>
</evidence>
<proteinExistence type="inferred from homology"/>
<feature type="transmembrane region" description="Helical" evidence="7">
    <location>
        <begin position="370"/>
        <end position="389"/>
    </location>
</feature>
<dbReference type="AlphaFoldDB" id="A0AAW5F485"/>
<evidence type="ECO:0000256" key="3">
    <source>
        <dbReference type="ARBA" id="ARBA00022692"/>
    </source>
</evidence>
<keyword evidence="5 7" id="KW-0472">Membrane</keyword>
<dbReference type="GeneID" id="57969801"/>
<dbReference type="InterPro" id="IPR003838">
    <property type="entry name" value="ABC3_permease_C"/>
</dbReference>
<feature type="transmembrane region" description="Helical" evidence="7">
    <location>
        <begin position="276"/>
        <end position="306"/>
    </location>
</feature>
<dbReference type="Proteomes" id="UP001203136">
    <property type="component" value="Unassembled WGS sequence"/>
</dbReference>
<evidence type="ECO:0000313" key="11">
    <source>
        <dbReference type="EMBL" id="MDB2001244.1"/>
    </source>
</evidence>
<dbReference type="Pfam" id="PF02687">
    <property type="entry name" value="FtsX"/>
    <property type="match status" value="1"/>
</dbReference>
<gene>
    <name evidence="10" type="ORF">K5I21_13515</name>
    <name evidence="11" type="ORF">PM006_13630</name>
</gene>
<accession>A0AAW5F485</accession>
<dbReference type="RefSeq" id="WP_003499571.1">
    <property type="nucleotide sequence ID" value="NZ_BAABZD010000002.1"/>
</dbReference>
<dbReference type="Proteomes" id="UP001300871">
    <property type="component" value="Unassembled WGS sequence"/>
</dbReference>
<feature type="transmembrane region" description="Helical" evidence="7">
    <location>
        <begin position="21"/>
        <end position="41"/>
    </location>
</feature>
<comment type="subcellular location">
    <subcellularLocation>
        <location evidence="1">Cell membrane</location>
        <topology evidence="1">Multi-pass membrane protein</topology>
    </subcellularLocation>
</comment>
<evidence type="ECO:0000256" key="1">
    <source>
        <dbReference type="ARBA" id="ARBA00004651"/>
    </source>
</evidence>
<dbReference type="InterPro" id="IPR025857">
    <property type="entry name" value="MacB_PCD"/>
</dbReference>
<comment type="similarity">
    <text evidence="6">Belongs to the ABC-4 integral membrane protein family.</text>
</comment>
<keyword evidence="4 7" id="KW-1133">Transmembrane helix</keyword>
<dbReference type="GO" id="GO:0022857">
    <property type="term" value="F:transmembrane transporter activity"/>
    <property type="evidence" value="ECO:0007669"/>
    <property type="project" value="TreeGrafter"/>
</dbReference>
<dbReference type="GO" id="GO:0005886">
    <property type="term" value="C:plasma membrane"/>
    <property type="evidence" value="ECO:0007669"/>
    <property type="project" value="UniProtKB-SubCell"/>
</dbReference>
<feature type="domain" description="MacB-like periplasmic core" evidence="9">
    <location>
        <begin position="20"/>
        <end position="216"/>
    </location>
</feature>
<dbReference type="Pfam" id="PF12704">
    <property type="entry name" value="MacB_PCD"/>
    <property type="match status" value="1"/>
</dbReference>
<dbReference type="EMBL" id="JAQLGM010000034">
    <property type="protein sequence ID" value="MDB2001244.1"/>
    <property type="molecule type" value="Genomic_DNA"/>
</dbReference>
<reference evidence="11" key="2">
    <citation type="submission" date="2023-01" db="EMBL/GenBank/DDBJ databases">
        <title>Human gut microbiome strain richness.</title>
        <authorList>
            <person name="Chen-Liaw A."/>
        </authorList>
    </citation>
    <scope>NUCLEOTIDE SEQUENCE</scope>
    <source>
        <strain evidence="11">B1_m1001713B170214d0_201011</strain>
    </source>
</reference>
<name>A0AAW5F485_CLOSY</name>
<dbReference type="PANTHER" id="PTHR30572">
    <property type="entry name" value="MEMBRANE COMPONENT OF TRANSPORTER-RELATED"/>
    <property type="match status" value="1"/>
</dbReference>
<sequence>MLIENMIMAFSALRANKMRSFLTMLGIIIGIGSVISIVSIGDTMRGMFSSLYQDIGITQAYLGIGYWIDDTRQSDYFTMDELSRIKSVFGDKISYIDSAMSTSADAVAGRKKVKFGFSGLDYNYIDVQPVDILYGRYLNEADVKARKTNAVLDVDSAKMLFGTEDAVGKTFRTELFGNVAEFTVVGVYEKKMSAFQKLMMGTPSDKGTAHIPWTLLTWPNDHFYYCHFFADTSMSEAELNTFYDDLLSYVAKLKDRKKSDFYMETAISQMGQVDSMMAGLSLAVGGIAAISLIVGGIGIMNIMLVSVTERTREIGIRKALGARTRDVLIQFLTESAILSACGGIIGILLGGGLVTLVGAAIGVPTIVKPGVILVAVTFSAVVGIFFGLYPASKAAKSDPIDALRYE</sequence>
<evidence type="ECO:0000313" key="12">
    <source>
        <dbReference type="Proteomes" id="UP001203136"/>
    </source>
</evidence>
<keyword evidence="3 7" id="KW-0812">Transmembrane</keyword>
<evidence type="ECO:0000256" key="6">
    <source>
        <dbReference type="ARBA" id="ARBA00038076"/>
    </source>
</evidence>
<evidence type="ECO:0000256" key="2">
    <source>
        <dbReference type="ARBA" id="ARBA00022475"/>
    </source>
</evidence>